<evidence type="ECO:0000313" key="2">
    <source>
        <dbReference type="EMBL" id="AMY69516.1"/>
    </source>
</evidence>
<dbReference type="Gene3D" id="3.20.20.150">
    <property type="entry name" value="Divalent-metal-dependent TIM barrel enzymes"/>
    <property type="match status" value="1"/>
</dbReference>
<dbReference type="EMBL" id="CP012661">
    <property type="protein sequence ID" value="AMY69516.1"/>
    <property type="molecule type" value="Genomic_DNA"/>
</dbReference>
<accession>A0A159Z363</accession>
<dbReference type="PANTHER" id="PTHR12110">
    <property type="entry name" value="HYDROXYPYRUVATE ISOMERASE"/>
    <property type="match status" value="1"/>
</dbReference>
<dbReference type="RefSeq" id="WP_066813273.1">
    <property type="nucleotide sequence ID" value="NZ_CP012661.1"/>
</dbReference>
<feature type="domain" description="Xylose isomerase-like TIM barrel" evidence="1">
    <location>
        <begin position="35"/>
        <end position="277"/>
    </location>
</feature>
<dbReference type="KEGG" id="daa:AKL17_2270"/>
<sequence>MTLPPRRLSVDQLIGANFSFQHYPFREMARVMQGFGVTEIELWGIAPHLDLHHAGPARIAEVKQVLADHALTVRCFTPEQVLYPVNIASGDGAYRQASIDLFRRAADIAAELGARHLFLTPGRGFENEPADRAWDRSAEALRQIAAHAADRGVRCLLEPLQRRESNIAHSAADLRRLLDRVGVGTMDVVLDMVAMSCAGDSVAEYVALFGARLTHVHVVDGTPAGHLVWGDGDLPLADYLTDLAEAGYRGALSFEPFGDGSYALDPITAWSRNMQAIAPHLEPRKVSA</sequence>
<evidence type="ECO:0000259" key="1">
    <source>
        <dbReference type="Pfam" id="PF01261"/>
    </source>
</evidence>
<dbReference type="Pfam" id="PF01261">
    <property type="entry name" value="AP_endonuc_2"/>
    <property type="match status" value="1"/>
</dbReference>
<dbReference type="InterPro" id="IPR036237">
    <property type="entry name" value="Xyl_isomerase-like_sf"/>
</dbReference>
<dbReference type="SUPFAM" id="SSF51658">
    <property type="entry name" value="Xylose isomerase-like"/>
    <property type="match status" value="1"/>
</dbReference>
<keyword evidence="3" id="KW-1185">Reference proteome</keyword>
<dbReference type="OrthoDB" id="3248123at2"/>
<dbReference type="InterPro" id="IPR013022">
    <property type="entry name" value="Xyl_isomerase-like_TIM-brl"/>
</dbReference>
<dbReference type="STRING" id="1335048.AKL17_2270"/>
<dbReference type="AlphaFoldDB" id="A0A159Z363"/>
<dbReference type="Proteomes" id="UP000076128">
    <property type="component" value="Chromosome"/>
</dbReference>
<gene>
    <name evidence="2" type="ORF">AKL17_2270</name>
</gene>
<reference evidence="2 3" key="1">
    <citation type="submission" date="2015-09" db="EMBL/GenBank/DDBJ databases">
        <title>Complete genome sequence of Defluviimonas alba cai42t isolated from an oilfield in Xinjiang.</title>
        <authorList>
            <person name="Geng S."/>
            <person name="Pan X."/>
            <person name="Wu X."/>
        </authorList>
    </citation>
    <scope>NUCLEOTIDE SEQUENCE [LARGE SCALE GENOMIC DNA]</scope>
    <source>
        <strain evidence="3">cai42</strain>
    </source>
</reference>
<protein>
    <submittedName>
        <fullName evidence="2">Protein FrlC</fullName>
    </submittedName>
</protein>
<evidence type="ECO:0000313" key="3">
    <source>
        <dbReference type="Proteomes" id="UP000076128"/>
    </source>
</evidence>
<proteinExistence type="predicted"/>
<name>A0A159Z363_9RHOB</name>
<dbReference type="InterPro" id="IPR050312">
    <property type="entry name" value="IolE/XylAMocC-like"/>
</dbReference>
<organism evidence="2 3">
    <name type="scientific">Frigidibacter mobilis</name>
    <dbReference type="NCBI Taxonomy" id="1335048"/>
    <lineage>
        <taxon>Bacteria</taxon>
        <taxon>Pseudomonadati</taxon>
        <taxon>Pseudomonadota</taxon>
        <taxon>Alphaproteobacteria</taxon>
        <taxon>Rhodobacterales</taxon>
        <taxon>Paracoccaceae</taxon>
        <taxon>Frigidibacter</taxon>
    </lineage>
</organism>
<dbReference type="PANTHER" id="PTHR12110:SF21">
    <property type="entry name" value="XYLOSE ISOMERASE-LIKE TIM BARREL DOMAIN-CONTAINING PROTEIN"/>
    <property type="match status" value="1"/>
</dbReference>
<dbReference type="PATRIC" id="fig|1335048.3.peg.2366"/>